<accession>A0ABQ8T810</accession>
<dbReference type="Gene3D" id="2.20.25.240">
    <property type="match status" value="1"/>
</dbReference>
<keyword evidence="3" id="KW-0862">Zinc</keyword>
<dbReference type="Proteomes" id="UP001148838">
    <property type="component" value="Unassembled WGS sequence"/>
</dbReference>
<sequence>MLRGHSNNYPHRFPLPYYESSGTIFRVRAQHSSRSYGTLTSSSTAGALFILFVHRPAATTSIMIKMYSQRGKELTVVDGYKYRKYCKNKEEQNWRCIVKMCNAKIVTNIDGDILLNTEVYHNHDKDETVHRQMITNAAKSKASEEDLFDRPSKLIRREICSAPQEIREKITTKDINLARRNLYRQRRKLHPRLPETTQEIHEALQVVNTESNNGEELLLVNNSKQDRIAAYKLTPLTHKSSTKLLVETVYQMPRRGWEDNIKMDLREMGYNDRD</sequence>
<evidence type="ECO:0000259" key="4">
    <source>
        <dbReference type="Pfam" id="PF04500"/>
    </source>
</evidence>
<keyword evidence="1" id="KW-0479">Metal-binding</keyword>
<organism evidence="5 6">
    <name type="scientific">Periplaneta americana</name>
    <name type="common">American cockroach</name>
    <name type="synonym">Blatta americana</name>
    <dbReference type="NCBI Taxonomy" id="6978"/>
    <lineage>
        <taxon>Eukaryota</taxon>
        <taxon>Metazoa</taxon>
        <taxon>Ecdysozoa</taxon>
        <taxon>Arthropoda</taxon>
        <taxon>Hexapoda</taxon>
        <taxon>Insecta</taxon>
        <taxon>Pterygota</taxon>
        <taxon>Neoptera</taxon>
        <taxon>Polyneoptera</taxon>
        <taxon>Dictyoptera</taxon>
        <taxon>Blattodea</taxon>
        <taxon>Blattoidea</taxon>
        <taxon>Blattidae</taxon>
        <taxon>Blattinae</taxon>
        <taxon>Periplaneta</taxon>
    </lineage>
</organism>
<reference evidence="5 6" key="1">
    <citation type="journal article" date="2022" name="Allergy">
        <title>Genome assembly and annotation of Periplaneta americana reveal a comprehensive cockroach allergen profile.</title>
        <authorList>
            <person name="Wang L."/>
            <person name="Xiong Q."/>
            <person name="Saelim N."/>
            <person name="Wang L."/>
            <person name="Nong W."/>
            <person name="Wan A.T."/>
            <person name="Shi M."/>
            <person name="Liu X."/>
            <person name="Cao Q."/>
            <person name="Hui J.H.L."/>
            <person name="Sookrung N."/>
            <person name="Leung T.F."/>
            <person name="Tungtrongchitr A."/>
            <person name="Tsui S.K.W."/>
        </authorList>
    </citation>
    <scope>NUCLEOTIDE SEQUENCE [LARGE SCALE GENOMIC DNA]</scope>
    <source>
        <strain evidence="5">PWHHKU_190912</strain>
    </source>
</reference>
<evidence type="ECO:0000256" key="3">
    <source>
        <dbReference type="ARBA" id="ARBA00022833"/>
    </source>
</evidence>
<protein>
    <recommendedName>
        <fullName evidence="4">FLYWCH-type domain-containing protein</fullName>
    </recommendedName>
</protein>
<proteinExistence type="predicted"/>
<feature type="domain" description="FLYWCH-type" evidence="4">
    <location>
        <begin position="68"/>
        <end position="123"/>
    </location>
</feature>
<gene>
    <name evidence="5" type="ORF">ANN_03974</name>
</gene>
<evidence type="ECO:0000313" key="6">
    <source>
        <dbReference type="Proteomes" id="UP001148838"/>
    </source>
</evidence>
<keyword evidence="2" id="KW-0863">Zinc-finger</keyword>
<comment type="caution">
    <text evidence="5">The sequence shown here is derived from an EMBL/GenBank/DDBJ whole genome shotgun (WGS) entry which is preliminary data.</text>
</comment>
<keyword evidence="6" id="KW-1185">Reference proteome</keyword>
<dbReference type="EMBL" id="JAJSOF020000013">
    <property type="protein sequence ID" value="KAJ4442388.1"/>
    <property type="molecule type" value="Genomic_DNA"/>
</dbReference>
<evidence type="ECO:0000256" key="2">
    <source>
        <dbReference type="ARBA" id="ARBA00022771"/>
    </source>
</evidence>
<dbReference type="Pfam" id="PF04500">
    <property type="entry name" value="FLYWCH"/>
    <property type="match status" value="1"/>
</dbReference>
<evidence type="ECO:0000256" key="1">
    <source>
        <dbReference type="ARBA" id="ARBA00022723"/>
    </source>
</evidence>
<evidence type="ECO:0000313" key="5">
    <source>
        <dbReference type="EMBL" id="KAJ4442388.1"/>
    </source>
</evidence>
<dbReference type="InterPro" id="IPR007588">
    <property type="entry name" value="Znf_FLYWCH"/>
</dbReference>
<name>A0ABQ8T810_PERAM</name>